<keyword evidence="4" id="KW-1185">Reference proteome</keyword>
<keyword evidence="1" id="KW-1133">Transmembrane helix</keyword>
<keyword evidence="3" id="KW-0378">Hydrolase</keyword>
<feature type="transmembrane region" description="Helical" evidence="1">
    <location>
        <begin position="231"/>
        <end position="250"/>
    </location>
</feature>
<dbReference type="OrthoDB" id="290051at2"/>
<accession>A0A1M4ZYH7</accession>
<evidence type="ECO:0000313" key="4">
    <source>
        <dbReference type="Proteomes" id="UP000184368"/>
    </source>
</evidence>
<feature type="transmembrane region" description="Helical" evidence="1">
    <location>
        <begin position="262"/>
        <end position="280"/>
    </location>
</feature>
<protein>
    <submittedName>
        <fullName evidence="3">Peptidoglycan/LPS O-acetylase OafA/YrhL, contains acyltransferase and SGNH-hydrolase domains</fullName>
    </submittedName>
</protein>
<keyword evidence="3" id="KW-0012">Acyltransferase</keyword>
<dbReference type="InterPro" id="IPR050879">
    <property type="entry name" value="Acyltransferase_3"/>
</dbReference>
<feature type="transmembrane region" description="Helical" evidence="1">
    <location>
        <begin position="141"/>
        <end position="162"/>
    </location>
</feature>
<evidence type="ECO:0000313" key="3">
    <source>
        <dbReference type="EMBL" id="SHF23045.1"/>
    </source>
</evidence>
<organism evidence="3 4">
    <name type="scientific">Cnuella takakiae</name>
    <dbReference type="NCBI Taxonomy" id="1302690"/>
    <lineage>
        <taxon>Bacteria</taxon>
        <taxon>Pseudomonadati</taxon>
        <taxon>Bacteroidota</taxon>
        <taxon>Chitinophagia</taxon>
        <taxon>Chitinophagales</taxon>
        <taxon>Chitinophagaceae</taxon>
        <taxon>Cnuella</taxon>
    </lineage>
</organism>
<proteinExistence type="predicted"/>
<evidence type="ECO:0000259" key="2">
    <source>
        <dbReference type="Pfam" id="PF01757"/>
    </source>
</evidence>
<dbReference type="AlphaFoldDB" id="A0A1M4ZYH7"/>
<keyword evidence="1" id="KW-0472">Membrane</keyword>
<name>A0A1M4ZYH7_9BACT</name>
<keyword evidence="3" id="KW-0808">Transferase</keyword>
<dbReference type="EMBL" id="FQUO01000006">
    <property type="protein sequence ID" value="SHF23045.1"/>
    <property type="molecule type" value="Genomic_DNA"/>
</dbReference>
<keyword evidence="1" id="KW-0812">Transmembrane</keyword>
<dbReference type="RefSeq" id="WP_073042205.1">
    <property type="nucleotide sequence ID" value="NZ_FQUO01000006.1"/>
</dbReference>
<feature type="transmembrane region" description="Helical" evidence="1">
    <location>
        <begin position="41"/>
        <end position="64"/>
    </location>
</feature>
<dbReference type="STRING" id="1302690.BUE76_09830"/>
<feature type="transmembrane region" description="Helical" evidence="1">
    <location>
        <begin position="85"/>
        <end position="103"/>
    </location>
</feature>
<dbReference type="GO" id="GO:0016747">
    <property type="term" value="F:acyltransferase activity, transferring groups other than amino-acyl groups"/>
    <property type="evidence" value="ECO:0007669"/>
    <property type="project" value="InterPro"/>
</dbReference>
<feature type="transmembrane region" description="Helical" evidence="1">
    <location>
        <begin position="301"/>
        <end position="320"/>
    </location>
</feature>
<feature type="domain" description="Acyltransferase 3" evidence="2">
    <location>
        <begin position="16"/>
        <end position="344"/>
    </location>
</feature>
<dbReference type="Proteomes" id="UP000184368">
    <property type="component" value="Unassembled WGS sequence"/>
</dbReference>
<dbReference type="Pfam" id="PF01757">
    <property type="entry name" value="Acyl_transf_3"/>
    <property type="match status" value="1"/>
</dbReference>
<dbReference type="InterPro" id="IPR002656">
    <property type="entry name" value="Acyl_transf_3_dom"/>
</dbReference>
<reference evidence="3 4" key="1">
    <citation type="submission" date="2016-11" db="EMBL/GenBank/DDBJ databases">
        <authorList>
            <person name="Jaros S."/>
            <person name="Januszkiewicz K."/>
            <person name="Wedrychowicz H."/>
        </authorList>
    </citation>
    <scope>NUCLEOTIDE SEQUENCE [LARGE SCALE GENOMIC DNA]</scope>
    <source>
        <strain evidence="3 4">DSM 26897</strain>
    </source>
</reference>
<dbReference type="GO" id="GO:0016787">
    <property type="term" value="F:hydrolase activity"/>
    <property type="evidence" value="ECO:0007669"/>
    <property type="project" value="UniProtKB-KW"/>
</dbReference>
<dbReference type="PANTHER" id="PTHR23028">
    <property type="entry name" value="ACETYLTRANSFERASE"/>
    <property type="match status" value="1"/>
</dbReference>
<dbReference type="PANTHER" id="PTHR23028:SF53">
    <property type="entry name" value="ACYL_TRANSF_3 DOMAIN-CONTAINING PROTEIN"/>
    <property type="match status" value="1"/>
</dbReference>
<feature type="transmembrane region" description="Helical" evidence="1">
    <location>
        <begin position="326"/>
        <end position="350"/>
    </location>
</feature>
<dbReference type="GO" id="GO:0016020">
    <property type="term" value="C:membrane"/>
    <property type="evidence" value="ECO:0007669"/>
    <property type="project" value="TreeGrafter"/>
</dbReference>
<gene>
    <name evidence="3" type="ORF">SAMN05444008_10642</name>
</gene>
<evidence type="ECO:0000256" key="1">
    <source>
        <dbReference type="SAM" id="Phobius"/>
    </source>
</evidence>
<dbReference type="GO" id="GO:0009103">
    <property type="term" value="P:lipopolysaccharide biosynthetic process"/>
    <property type="evidence" value="ECO:0007669"/>
    <property type="project" value="TreeGrafter"/>
</dbReference>
<sequence>MKSIAAPEAAAAPHYPALDGLRGLAILLVVLYHYFDSNPLFRFGWMGVDLFFVLSGFLITQNLLRTRQHPRYFRNFYARRILRTFPLYFLLLAAFFISGSFLFRQQGPGSSFGWHLQHQLQFYTLTLNWVPLQAATADSPYLLHLWSLALEEQFYLVWPIILWLCPNETILKRLILCTCGCVLVFRCMLSINHPEDYSRYYHSTLTRADSLLAGGYMAIVGTQQNAKFSKLLLYILLAWLLTLAATIYSFGNIHPDNWIMGSWGYTLTAICCALLIQYVSTYEHTRSASLLKQTFSKLGKISYSIYLLHLPVLFLLGRILANHPGVSHNVIAGVSLLTVFVLSAISFRWIEQPFLALKKHFL</sequence>